<dbReference type="eggNOG" id="KOG0302">
    <property type="taxonomic scope" value="Eukaryota"/>
</dbReference>
<evidence type="ECO:0000256" key="1">
    <source>
        <dbReference type="ARBA" id="ARBA00004123"/>
    </source>
</evidence>
<dbReference type="EnsemblProtists" id="EKX40364">
    <property type="protein sequence ID" value="EKX40364"/>
    <property type="gene ID" value="GUITHDRAFT_158329"/>
</dbReference>
<organism evidence="8">
    <name type="scientific">Guillardia theta (strain CCMP2712)</name>
    <name type="common">Cryptophyte</name>
    <dbReference type="NCBI Taxonomy" id="905079"/>
    <lineage>
        <taxon>Eukaryota</taxon>
        <taxon>Cryptophyceae</taxon>
        <taxon>Pyrenomonadales</taxon>
        <taxon>Geminigeraceae</taxon>
        <taxon>Guillardia</taxon>
    </lineage>
</organism>
<feature type="compositionally biased region" description="Acidic residues" evidence="6">
    <location>
        <begin position="36"/>
        <end position="60"/>
    </location>
</feature>
<dbReference type="OMA" id="RHWKPNA"/>
<reference evidence="10" key="2">
    <citation type="submission" date="2012-11" db="EMBL/GenBank/DDBJ databases">
        <authorList>
            <person name="Kuo A."/>
            <person name="Curtis B.A."/>
            <person name="Tanifuji G."/>
            <person name="Burki F."/>
            <person name="Gruber A."/>
            <person name="Irimia M."/>
            <person name="Maruyama S."/>
            <person name="Arias M.C."/>
            <person name="Ball S.G."/>
            <person name="Gile G.H."/>
            <person name="Hirakawa Y."/>
            <person name="Hopkins J.F."/>
            <person name="Rensing S.A."/>
            <person name="Schmutz J."/>
            <person name="Symeonidi A."/>
            <person name="Elias M."/>
            <person name="Eveleigh R.J."/>
            <person name="Herman E.K."/>
            <person name="Klute M.J."/>
            <person name="Nakayama T."/>
            <person name="Obornik M."/>
            <person name="Reyes-Prieto A."/>
            <person name="Armbrust E.V."/>
            <person name="Aves S.J."/>
            <person name="Beiko R.G."/>
            <person name="Coutinho P."/>
            <person name="Dacks J.B."/>
            <person name="Durnford D.G."/>
            <person name="Fast N.M."/>
            <person name="Green B.R."/>
            <person name="Grisdale C."/>
            <person name="Hempe F."/>
            <person name="Henrissat B."/>
            <person name="Hoppner M.P."/>
            <person name="Ishida K.-I."/>
            <person name="Kim E."/>
            <person name="Koreny L."/>
            <person name="Kroth P.G."/>
            <person name="Liu Y."/>
            <person name="Malik S.-B."/>
            <person name="Maier U.G."/>
            <person name="McRose D."/>
            <person name="Mock T."/>
            <person name="Neilson J.A."/>
            <person name="Onodera N.T."/>
            <person name="Poole A.M."/>
            <person name="Pritham E.J."/>
            <person name="Richards T.A."/>
            <person name="Rocap G."/>
            <person name="Roy S.W."/>
            <person name="Sarai C."/>
            <person name="Schaack S."/>
            <person name="Shirato S."/>
            <person name="Slamovits C.H."/>
            <person name="Spencer D.F."/>
            <person name="Suzuki S."/>
            <person name="Worden A.Z."/>
            <person name="Zauner S."/>
            <person name="Barry K."/>
            <person name="Bell C."/>
            <person name="Bharti A.K."/>
            <person name="Crow J.A."/>
            <person name="Grimwood J."/>
            <person name="Kramer R."/>
            <person name="Lindquist E."/>
            <person name="Lucas S."/>
            <person name="Salamov A."/>
            <person name="McFadden G.I."/>
            <person name="Lane C.E."/>
            <person name="Keeling P.J."/>
            <person name="Gray M.W."/>
            <person name="Grigoriev I.V."/>
            <person name="Archibald J.M."/>
        </authorList>
    </citation>
    <scope>NUCLEOTIDE SEQUENCE</scope>
    <source>
        <strain evidence="10">CCMP2712</strain>
    </source>
</reference>
<dbReference type="PaxDb" id="55529-EKX40364"/>
<dbReference type="InterPro" id="IPR022052">
    <property type="entry name" value="Histone-bd_RBBP4-like_N"/>
</dbReference>
<dbReference type="KEGG" id="gtt:GUITHDRAFT_158329"/>
<dbReference type="GO" id="GO:0042254">
    <property type="term" value="P:ribosome biogenesis"/>
    <property type="evidence" value="ECO:0007669"/>
    <property type="project" value="TreeGrafter"/>
</dbReference>
<dbReference type="HOGENOM" id="CLU_025272_1_1_1"/>
<keyword evidence="10" id="KW-1185">Reference proteome</keyword>
<keyword evidence="3" id="KW-0677">Repeat</keyword>
<dbReference type="RefSeq" id="XP_005827344.1">
    <property type="nucleotide sequence ID" value="XM_005827287.1"/>
</dbReference>
<feature type="region of interest" description="Disordered" evidence="6">
    <location>
        <begin position="148"/>
        <end position="173"/>
    </location>
</feature>
<dbReference type="Proteomes" id="UP000011087">
    <property type="component" value="Unassembled WGS sequence"/>
</dbReference>
<reference evidence="9" key="3">
    <citation type="submission" date="2016-03" db="UniProtKB">
        <authorList>
            <consortium name="EnsemblProtists"/>
        </authorList>
    </citation>
    <scope>IDENTIFICATION</scope>
</reference>
<dbReference type="GO" id="GO:0005730">
    <property type="term" value="C:nucleolus"/>
    <property type="evidence" value="ECO:0007669"/>
    <property type="project" value="TreeGrafter"/>
</dbReference>
<proteinExistence type="predicted"/>
<dbReference type="InterPro" id="IPR019775">
    <property type="entry name" value="WD40_repeat_CS"/>
</dbReference>
<dbReference type="STRING" id="905079.L1IWX3"/>
<dbReference type="Pfam" id="PF12265">
    <property type="entry name" value="CAF1C_H4-bd"/>
    <property type="match status" value="1"/>
</dbReference>
<evidence type="ECO:0000313" key="9">
    <source>
        <dbReference type="EnsemblProtists" id="EKX40364"/>
    </source>
</evidence>
<dbReference type="Gene3D" id="2.130.10.10">
    <property type="entry name" value="YVTN repeat-like/Quinoprotein amine dehydrogenase"/>
    <property type="match status" value="2"/>
</dbReference>
<keyword evidence="2 5" id="KW-0853">WD repeat</keyword>
<keyword evidence="4" id="KW-0539">Nucleus</keyword>
<evidence type="ECO:0000313" key="10">
    <source>
        <dbReference type="Proteomes" id="UP000011087"/>
    </source>
</evidence>
<dbReference type="PANTHER" id="PTHR45903">
    <property type="entry name" value="GLUTAMATE-RICH WD REPEAT-CONTAINING PROTEIN 1"/>
    <property type="match status" value="1"/>
</dbReference>
<feature type="repeat" description="WD" evidence="5">
    <location>
        <begin position="284"/>
        <end position="317"/>
    </location>
</feature>
<feature type="compositionally biased region" description="Basic and acidic residues" evidence="6">
    <location>
        <begin position="1"/>
        <end position="35"/>
    </location>
</feature>
<dbReference type="GeneID" id="17297059"/>
<feature type="compositionally biased region" description="Acidic residues" evidence="6">
    <location>
        <begin position="155"/>
        <end position="173"/>
    </location>
</feature>
<dbReference type="InterPro" id="IPR001680">
    <property type="entry name" value="WD40_rpt"/>
</dbReference>
<evidence type="ECO:0000256" key="2">
    <source>
        <dbReference type="ARBA" id="ARBA00022574"/>
    </source>
</evidence>
<feature type="repeat" description="WD" evidence="5">
    <location>
        <begin position="351"/>
        <end position="393"/>
    </location>
</feature>
<evidence type="ECO:0000259" key="7">
    <source>
        <dbReference type="Pfam" id="PF12265"/>
    </source>
</evidence>
<dbReference type="InterPro" id="IPR036322">
    <property type="entry name" value="WD40_repeat_dom_sf"/>
</dbReference>
<dbReference type="Pfam" id="PF00400">
    <property type="entry name" value="WD40"/>
    <property type="match status" value="2"/>
</dbReference>
<dbReference type="OrthoDB" id="2161379at2759"/>
<accession>L1IWX3</accession>
<dbReference type="SMART" id="SM00320">
    <property type="entry name" value="WD40"/>
    <property type="match status" value="4"/>
</dbReference>
<evidence type="ECO:0000256" key="3">
    <source>
        <dbReference type="ARBA" id="ARBA00022737"/>
    </source>
</evidence>
<dbReference type="PROSITE" id="PS50294">
    <property type="entry name" value="WD_REPEATS_REGION"/>
    <property type="match status" value="2"/>
</dbReference>
<evidence type="ECO:0000256" key="5">
    <source>
        <dbReference type="PROSITE-ProRule" id="PRU00221"/>
    </source>
</evidence>
<dbReference type="PROSITE" id="PS50082">
    <property type="entry name" value="WD_REPEATS_2"/>
    <property type="match status" value="2"/>
</dbReference>
<evidence type="ECO:0000313" key="8">
    <source>
        <dbReference type="EMBL" id="EKX40364.1"/>
    </source>
</evidence>
<reference evidence="8 10" key="1">
    <citation type="journal article" date="2012" name="Nature">
        <title>Algal genomes reveal evolutionary mosaicism and the fate of nucleomorphs.</title>
        <authorList>
            <consortium name="DOE Joint Genome Institute"/>
            <person name="Curtis B.A."/>
            <person name="Tanifuji G."/>
            <person name="Burki F."/>
            <person name="Gruber A."/>
            <person name="Irimia M."/>
            <person name="Maruyama S."/>
            <person name="Arias M.C."/>
            <person name="Ball S.G."/>
            <person name="Gile G.H."/>
            <person name="Hirakawa Y."/>
            <person name="Hopkins J.F."/>
            <person name="Kuo A."/>
            <person name="Rensing S.A."/>
            <person name="Schmutz J."/>
            <person name="Symeonidi A."/>
            <person name="Elias M."/>
            <person name="Eveleigh R.J."/>
            <person name="Herman E.K."/>
            <person name="Klute M.J."/>
            <person name="Nakayama T."/>
            <person name="Obornik M."/>
            <person name="Reyes-Prieto A."/>
            <person name="Armbrust E.V."/>
            <person name="Aves S.J."/>
            <person name="Beiko R.G."/>
            <person name="Coutinho P."/>
            <person name="Dacks J.B."/>
            <person name="Durnford D.G."/>
            <person name="Fast N.M."/>
            <person name="Green B.R."/>
            <person name="Grisdale C.J."/>
            <person name="Hempel F."/>
            <person name="Henrissat B."/>
            <person name="Hoppner M.P."/>
            <person name="Ishida K."/>
            <person name="Kim E."/>
            <person name="Koreny L."/>
            <person name="Kroth P.G."/>
            <person name="Liu Y."/>
            <person name="Malik S.B."/>
            <person name="Maier U.G."/>
            <person name="McRose D."/>
            <person name="Mock T."/>
            <person name="Neilson J.A."/>
            <person name="Onodera N.T."/>
            <person name="Poole A.M."/>
            <person name="Pritham E.J."/>
            <person name="Richards T.A."/>
            <person name="Rocap G."/>
            <person name="Roy S.W."/>
            <person name="Sarai C."/>
            <person name="Schaack S."/>
            <person name="Shirato S."/>
            <person name="Slamovits C.H."/>
            <person name="Spencer D.F."/>
            <person name="Suzuki S."/>
            <person name="Worden A.Z."/>
            <person name="Zauner S."/>
            <person name="Barry K."/>
            <person name="Bell C."/>
            <person name="Bharti A.K."/>
            <person name="Crow J.A."/>
            <person name="Grimwood J."/>
            <person name="Kramer R."/>
            <person name="Lindquist E."/>
            <person name="Lucas S."/>
            <person name="Salamov A."/>
            <person name="McFadden G.I."/>
            <person name="Lane C.E."/>
            <person name="Keeling P.J."/>
            <person name="Gray M.W."/>
            <person name="Grigoriev I.V."/>
            <person name="Archibald J.M."/>
        </authorList>
    </citation>
    <scope>NUCLEOTIDE SEQUENCE</scope>
    <source>
        <strain evidence="8 10">CCMP2712</strain>
    </source>
</reference>
<dbReference type="PROSITE" id="PS00678">
    <property type="entry name" value="WD_REPEATS_1"/>
    <property type="match status" value="1"/>
</dbReference>
<dbReference type="EMBL" id="JH993032">
    <property type="protein sequence ID" value="EKX40364.1"/>
    <property type="molecule type" value="Genomic_DNA"/>
</dbReference>
<dbReference type="InterPro" id="IPR015943">
    <property type="entry name" value="WD40/YVTN_repeat-like_dom_sf"/>
</dbReference>
<evidence type="ECO:0000256" key="4">
    <source>
        <dbReference type="ARBA" id="ARBA00023242"/>
    </source>
</evidence>
<dbReference type="PANTHER" id="PTHR45903:SF1">
    <property type="entry name" value="GLUTAMATE-RICH WD REPEAT-CONTAINING PROTEIN 1"/>
    <property type="match status" value="1"/>
</dbReference>
<protein>
    <recommendedName>
        <fullName evidence="7">Histone-binding protein RBBP4-like N-terminal domain-containing protein</fullName>
    </recommendedName>
</protein>
<dbReference type="SUPFAM" id="SSF50978">
    <property type="entry name" value="WD40 repeat-like"/>
    <property type="match status" value="1"/>
</dbReference>
<comment type="subcellular location">
    <subcellularLocation>
        <location evidence="1">Nucleus</location>
    </subcellularLocation>
</comment>
<dbReference type="AlphaFoldDB" id="L1IWX3"/>
<evidence type="ECO:0000256" key="6">
    <source>
        <dbReference type="SAM" id="MobiDB-lite"/>
    </source>
</evidence>
<sequence>MEERMEREGPSKRGKSGKDSKKGEEEDAENLRFEDPFSDEEEDEDFEMVEDEEDEEMMDEEGGKPEYKVFIPGKDKKENENLVVDNSTYEMLHRMNVEWPMLSFDFIPDSLGQQRTKFPMTAFAVGGTQADDAANDKLVLMKMTQLHRTKHDDDSGSDSDSSEGNDDDLDDDPELQHISIKHQGSVNRIRNMPQKGGVVATWSAEGKVHIWDLTKPFELLEKSPTPPVSHKCEPAFTLGKHKDEGFAMDWSKVVAGNLASGDCKNTICRCKYAEGGWEADGGPYKGHTESVEDIQWSPSEAEVFASCSVDKTIRIWDGRKRDSSALSVKASDCDINVITWNHKNGQPVANFDWHAEAITSIEWCPDQPSVIAASAADNQLTLWDMSLERDAEAEAQMIAEGMAVPEVPPQLIFIHQGQKDIKEIHWHPQCPGVLGSTAADGFNIFKTINS</sequence>
<feature type="domain" description="Histone-binding protein RBBP4-like N-terminal" evidence="7">
    <location>
        <begin position="80"/>
        <end position="147"/>
    </location>
</feature>
<dbReference type="InterPro" id="IPR051972">
    <property type="entry name" value="Glutamate-rich_WD_repeat"/>
</dbReference>
<gene>
    <name evidence="8" type="ORF">GUITHDRAFT_158329</name>
</gene>
<feature type="region of interest" description="Disordered" evidence="6">
    <location>
        <begin position="1"/>
        <end position="67"/>
    </location>
</feature>
<name>L1IWX3_GUITC</name>